<dbReference type="Proteomes" id="UP001433268">
    <property type="component" value="Unassembled WGS sequence"/>
</dbReference>
<dbReference type="EMBL" id="JAQQWN010000005">
    <property type="protein sequence ID" value="KAK8085461.1"/>
    <property type="molecule type" value="Genomic_DNA"/>
</dbReference>
<feature type="compositionally biased region" description="Low complexity" evidence="1">
    <location>
        <begin position="150"/>
        <end position="164"/>
    </location>
</feature>
<evidence type="ECO:0000313" key="3">
    <source>
        <dbReference type="Proteomes" id="UP001433268"/>
    </source>
</evidence>
<reference evidence="2 3" key="1">
    <citation type="submission" date="2023-01" db="EMBL/GenBank/DDBJ databases">
        <title>Analysis of 21 Apiospora genomes using comparative genomics revels a genus with tremendous synthesis potential of carbohydrate active enzymes and secondary metabolites.</title>
        <authorList>
            <person name="Sorensen T."/>
        </authorList>
    </citation>
    <scope>NUCLEOTIDE SEQUENCE [LARGE SCALE GENOMIC DNA]</scope>
    <source>
        <strain evidence="2 3">CBS 114990</strain>
    </source>
</reference>
<dbReference type="GeneID" id="92044107"/>
<protein>
    <submittedName>
        <fullName evidence="2">Uncharacterized protein</fullName>
    </submittedName>
</protein>
<feature type="region of interest" description="Disordered" evidence="1">
    <location>
        <begin position="1"/>
        <end position="62"/>
    </location>
</feature>
<sequence>MPPAAAARGRKRRRAEQDDGEDSSGDLTLEGVHGGLPTPPRTRGRPRKQSQVTGDDDDDTPGVIAFQVTREALDMLRETLAKLESMIKDTCQGCSDGNLRTLQLDAMSIHNDIMGLHLDMISAQASDANIEREAHSFQRRSFKLHQAVNKMPPQKTKPKAAPTKIKLKQTTRRQTRDSSAATEAIEKAEMATQTEQEKKKLVETAELAVQTKDLEPSFPAVPASLRAEHKISKIPRFFLETLSHHRYEEFSAEEVAKAFKLGSRLGEFMQTDVFFNKDYSNIHGDLVGDLYNRYTQRED</sequence>
<gene>
    <name evidence="2" type="ORF">PG997_006732</name>
</gene>
<accession>A0ABR1WRT1</accession>
<organism evidence="2 3">
    <name type="scientific">Apiospora hydei</name>
    <dbReference type="NCBI Taxonomy" id="1337664"/>
    <lineage>
        <taxon>Eukaryota</taxon>
        <taxon>Fungi</taxon>
        <taxon>Dikarya</taxon>
        <taxon>Ascomycota</taxon>
        <taxon>Pezizomycotina</taxon>
        <taxon>Sordariomycetes</taxon>
        <taxon>Xylariomycetidae</taxon>
        <taxon>Amphisphaeriales</taxon>
        <taxon>Apiosporaceae</taxon>
        <taxon>Apiospora</taxon>
    </lineage>
</organism>
<keyword evidence="3" id="KW-1185">Reference proteome</keyword>
<evidence type="ECO:0000313" key="2">
    <source>
        <dbReference type="EMBL" id="KAK8085461.1"/>
    </source>
</evidence>
<feature type="region of interest" description="Disordered" evidence="1">
    <location>
        <begin position="150"/>
        <end position="182"/>
    </location>
</feature>
<dbReference type="RefSeq" id="XP_066669970.1">
    <property type="nucleotide sequence ID" value="XM_066811047.1"/>
</dbReference>
<evidence type="ECO:0000256" key="1">
    <source>
        <dbReference type="SAM" id="MobiDB-lite"/>
    </source>
</evidence>
<name>A0ABR1WRT1_9PEZI</name>
<comment type="caution">
    <text evidence="2">The sequence shown here is derived from an EMBL/GenBank/DDBJ whole genome shotgun (WGS) entry which is preliminary data.</text>
</comment>
<proteinExistence type="predicted"/>